<dbReference type="EMBL" id="JAANIU010001664">
    <property type="protein sequence ID" value="KAG1566653.1"/>
    <property type="molecule type" value="Genomic_DNA"/>
</dbReference>
<dbReference type="Proteomes" id="UP000740926">
    <property type="component" value="Unassembled WGS sequence"/>
</dbReference>
<name>A0A9P6YY63_9FUNG</name>
<protein>
    <submittedName>
        <fullName evidence="2">Uncharacterized protein</fullName>
    </submittedName>
</protein>
<dbReference type="OMA" id="NCACIIK"/>
<gene>
    <name evidence="2" type="ORF">G6F50_008940</name>
</gene>
<keyword evidence="1" id="KW-0732">Signal</keyword>
<reference evidence="2 3" key="1">
    <citation type="journal article" date="2020" name="Microb. Genom.">
        <title>Genetic diversity of clinical and environmental Mucorales isolates obtained from an investigation of mucormycosis cases among solid organ transplant recipients.</title>
        <authorList>
            <person name="Nguyen M.H."/>
            <person name="Kaul D."/>
            <person name="Muto C."/>
            <person name="Cheng S.J."/>
            <person name="Richter R.A."/>
            <person name="Bruno V.M."/>
            <person name="Liu G."/>
            <person name="Beyhan S."/>
            <person name="Sundermann A.J."/>
            <person name="Mounaud S."/>
            <person name="Pasculle A.W."/>
            <person name="Nierman W.C."/>
            <person name="Driscoll E."/>
            <person name="Cumbie R."/>
            <person name="Clancy C.J."/>
            <person name="Dupont C.L."/>
        </authorList>
    </citation>
    <scope>NUCLEOTIDE SEQUENCE [LARGE SCALE GENOMIC DNA]</scope>
    <source>
        <strain evidence="2 3">GL24</strain>
    </source>
</reference>
<proteinExistence type="predicted"/>
<keyword evidence="3" id="KW-1185">Reference proteome</keyword>
<evidence type="ECO:0000313" key="3">
    <source>
        <dbReference type="Proteomes" id="UP000740926"/>
    </source>
</evidence>
<evidence type="ECO:0000313" key="2">
    <source>
        <dbReference type="EMBL" id="KAG1566653.1"/>
    </source>
</evidence>
<feature type="signal peptide" evidence="1">
    <location>
        <begin position="1"/>
        <end position="17"/>
    </location>
</feature>
<evidence type="ECO:0000256" key="1">
    <source>
        <dbReference type="SAM" id="SignalP"/>
    </source>
</evidence>
<organism evidence="2 3">
    <name type="scientific">Rhizopus delemar</name>
    <dbReference type="NCBI Taxonomy" id="936053"/>
    <lineage>
        <taxon>Eukaryota</taxon>
        <taxon>Fungi</taxon>
        <taxon>Fungi incertae sedis</taxon>
        <taxon>Mucoromycota</taxon>
        <taxon>Mucoromycotina</taxon>
        <taxon>Mucoromycetes</taxon>
        <taxon>Mucorales</taxon>
        <taxon>Mucorineae</taxon>
        <taxon>Rhizopodaceae</taxon>
        <taxon>Rhizopus</taxon>
    </lineage>
</organism>
<dbReference type="AlphaFoldDB" id="A0A9P6YY63"/>
<accession>A0A9P6YY63</accession>
<feature type="chain" id="PRO_5040207339" evidence="1">
    <location>
        <begin position="18"/>
        <end position="203"/>
    </location>
</feature>
<sequence length="203" mass="21591">MKLQIFFAVLAISSVFAVEKCEDRFQVRVNGVCKRVPCRADAQCEQFAGFCTAANIGKPFCRIGSCGCNGQHGPKLPESCNRNLNGNDKCKPGEVCTPGGNCVPDPKCSFHGESCEPGKRSCCGGNGHCHKRAFSSTYSCVYNAFANEDCSSGIPCEGTSQCRNGKCTLEVGSSCDKDENGCPSGTSCRHVPLSEGVNKMCMP</sequence>
<comment type="caution">
    <text evidence="2">The sequence shown here is derived from an EMBL/GenBank/DDBJ whole genome shotgun (WGS) entry which is preliminary data.</text>
</comment>